<keyword evidence="2" id="KW-1185">Reference proteome</keyword>
<name>A0ABZ2C3N1_9PROT</name>
<dbReference type="RefSeq" id="WP_338453730.1">
    <property type="nucleotide sequence ID" value="NZ_CP133270.1"/>
</dbReference>
<accession>A0ABZ2C3N1</accession>
<gene>
    <name evidence="1" type="ORF">Bealeia1_00861</name>
</gene>
<proteinExistence type="predicted"/>
<organism evidence="1 2">
    <name type="scientific">Candidatus Bealeia paramacronuclearis</name>
    <dbReference type="NCBI Taxonomy" id="1921001"/>
    <lineage>
        <taxon>Bacteria</taxon>
        <taxon>Pseudomonadati</taxon>
        <taxon>Pseudomonadota</taxon>
        <taxon>Alphaproteobacteria</taxon>
        <taxon>Holosporales</taxon>
        <taxon>Holosporaceae</taxon>
        <taxon>Candidatus Bealeia</taxon>
    </lineage>
</organism>
<reference evidence="1 2" key="1">
    <citation type="journal article" date="2024" name="Environ. Microbiol.">
        <title>Novel evolutionary insights on the interactions of the Holosporales (Alphaproteobacteria) with eukaryotic hosts from comparative genomics.</title>
        <authorList>
            <person name="Giovannini M."/>
            <person name="Petroni G."/>
            <person name="Castelli M."/>
        </authorList>
    </citation>
    <scope>NUCLEOTIDE SEQUENCE [LARGE SCALE GENOMIC DNA]</scope>
    <source>
        <strain evidence="1 2">US_Bl 15I1</strain>
    </source>
</reference>
<evidence type="ECO:0000313" key="2">
    <source>
        <dbReference type="Proteomes" id="UP001330434"/>
    </source>
</evidence>
<protein>
    <submittedName>
        <fullName evidence="1">Uncharacterized protein</fullName>
    </submittedName>
</protein>
<evidence type="ECO:0000313" key="1">
    <source>
        <dbReference type="EMBL" id="WVX66678.1"/>
    </source>
</evidence>
<dbReference type="EMBL" id="CP133270">
    <property type="protein sequence ID" value="WVX66678.1"/>
    <property type="molecule type" value="Genomic_DNA"/>
</dbReference>
<dbReference type="Proteomes" id="UP001330434">
    <property type="component" value="Chromosome"/>
</dbReference>
<sequence>MIKLLNVLAVLSVFVTGSLMANEEPRVLRAVTIKNPPRDAYPDFEGDFCPLRHIPGNFGFVDHTKFNSKIYQLTTPVGIFWNEQATNAFQAISALGIKTDFTSLSDGALIEKEKLKNTSIKISMKQDNTSTEYTIYKVNLLEALKSDPVGTDGVLYIDLKKHFPEIHS</sequence>